<feature type="compositionally biased region" description="Basic and acidic residues" evidence="1">
    <location>
        <begin position="65"/>
        <end position="82"/>
    </location>
</feature>
<dbReference type="OrthoDB" id="3362494at2759"/>
<sequence>MTYGRFFAQSQGGGSDDGGVGVEYVGADGELADVTEFMLDTGLNTALQFDFGELGLLGLVFRDKEREKEREREQEREKERGLGKRIHKHWPTLHQVHQLAGIHPSLILNPSLGSAHSSSTSTSPPSSSSTDSAASTASLIDAGWGKKKKKIKEAKSKKDKKDKVGVGGGGGRIYLFKEYEDFDDCKTTSSMTVRPMISCCPLCGNSLNQSKEMDFEGMLQNGTLHTMDAHGGGMSVVEAGMTDNENKEDGKYSMHSRMMAMHDGLLEGGMAPRMPGSGGLHSQLQPELMSSVGHEHANNKTSATATAATPVLSPTMPLTNCGVNIIYLPAFSSLPSTSKQHQPSTKPKGLKVPTTCGCCHLKQNLILAEYHTVEFEVHLTSSGEMEEESNLFKANRTTERGDIPSEGDGFIKEAACRRRVAQLAEWERLKSER</sequence>
<accession>A0A0D0BSI0</accession>
<feature type="compositionally biased region" description="Low complexity" evidence="1">
    <location>
        <begin position="114"/>
        <end position="135"/>
    </location>
</feature>
<dbReference type="AlphaFoldDB" id="A0A0D0BSI0"/>
<dbReference type="Proteomes" id="UP000053593">
    <property type="component" value="Unassembled WGS sequence"/>
</dbReference>
<keyword evidence="3" id="KW-1185">Reference proteome</keyword>
<organism evidence="2 3">
    <name type="scientific">Collybiopsis luxurians FD-317 M1</name>
    <dbReference type="NCBI Taxonomy" id="944289"/>
    <lineage>
        <taxon>Eukaryota</taxon>
        <taxon>Fungi</taxon>
        <taxon>Dikarya</taxon>
        <taxon>Basidiomycota</taxon>
        <taxon>Agaricomycotina</taxon>
        <taxon>Agaricomycetes</taxon>
        <taxon>Agaricomycetidae</taxon>
        <taxon>Agaricales</taxon>
        <taxon>Marasmiineae</taxon>
        <taxon>Omphalotaceae</taxon>
        <taxon>Collybiopsis</taxon>
        <taxon>Collybiopsis luxurians</taxon>
    </lineage>
</organism>
<evidence type="ECO:0000256" key="1">
    <source>
        <dbReference type="SAM" id="MobiDB-lite"/>
    </source>
</evidence>
<gene>
    <name evidence="2" type="ORF">GYMLUDRAFT_251156</name>
</gene>
<evidence type="ECO:0000313" key="3">
    <source>
        <dbReference type="Proteomes" id="UP000053593"/>
    </source>
</evidence>
<dbReference type="EMBL" id="KN834841">
    <property type="protein sequence ID" value="KIK52559.1"/>
    <property type="molecule type" value="Genomic_DNA"/>
</dbReference>
<dbReference type="HOGENOM" id="CLU_633204_0_0_1"/>
<feature type="region of interest" description="Disordered" evidence="1">
    <location>
        <begin position="111"/>
        <end position="135"/>
    </location>
</feature>
<feature type="region of interest" description="Disordered" evidence="1">
    <location>
        <begin position="65"/>
        <end position="86"/>
    </location>
</feature>
<name>A0A0D0BSI0_9AGAR</name>
<evidence type="ECO:0000313" key="2">
    <source>
        <dbReference type="EMBL" id="KIK52559.1"/>
    </source>
</evidence>
<reference evidence="2 3" key="1">
    <citation type="submission" date="2014-04" db="EMBL/GenBank/DDBJ databases">
        <title>Evolutionary Origins and Diversification of the Mycorrhizal Mutualists.</title>
        <authorList>
            <consortium name="DOE Joint Genome Institute"/>
            <consortium name="Mycorrhizal Genomics Consortium"/>
            <person name="Kohler A."/>
            <person name="Kuo A."/>
            <person name="Nagy L.G."/>
            <person name="Floudas D."/>
            <person name="Copeland A."/>
            <person name="Barry K.W."/>
            <person name="Cichocki N."/>
            <person name="Veneault-Fourrey C."/>
            <person name="LaButti K."/>
            <person name="Lindquist E.A."/>
            <person name="Lipzen A."/>
            <person name="Lundell T."/>
            <person name="Morin E."/>
            <person name="Murat C."/>
            <person name="Riley R."/>
            <person name="Ohm R."/>
            <person name="Sun H."/>
            <person name="Tunlid A."/>
            <person name="Henrissat B."/>
            <person name="Grigoriev I.V."/>
            <person name="Hibbett D.S."/>
            <person name="Martin F."/>
        </authorList>
    </citation>
    <scope>NUCLEOTIDE SEQUENCE [LARGE SCALE GENOMIC DNA]</scope>
    <source>
        <strain evidence="2 3">FD-317 M1</strain>
    </source>
</reference>
<proteinExistence type="predicted"/>
<protein>
    <submittedName>
        <fullName evidence="2">Uncharacterized protein</fullName>
    </submittedName>
</protein>